<dbReference type="OrthoDB" id="5881184at2"/>
<keyword evidence="1" id="KW-0808">Transferase</keyword>
<evidence type="ECO:0000313" key="2">
    <source>
        <dbReference type="Proteomes" id="UP000306409"/>
    </source>
</evidence>
<dbReference type="AlphaFoldDB" id="A0A4V6EP28"/>
<keyword evidence="1" id="KW-0489">Methyltransferase</keyword>
<keyword evidence="2" id="KW-1185">Reference proteome</keyword>
<dbReference type="EMBL" id="CP061336">
    <property type="protein sequence ID" value="QNU65421.1"/>
    <property type="molecule type" value="Genomic_DNA"/>
</dbReference>
<reference evidence="1 2" key="1">
    <citation type="submission" date="2020-09" db="EMBL/GenBank/DDBJ databases">
        <title>Characterization and genome sequencing of Ruminiclostridium sp. nov. MA18.</title>
        <authorList>
            <person name="Rettenmaier R."/>
            <person name="Kowollik M.-L."/>
            <person name="Liebl W."/>
            <person name="Zverlov V."/>
        </authorList>
    </citation>
    <scope>NUCLEOTIDE SEQUENCE [LARGE SCALE GENOMIC DNA]</scope>
    <source>
        <strain evidence="1 2">MA18</strain>
    </source>
</reference>
<name>A0A4V6EP28_9FIRM</name>
<dbReference type="RefSeq" id="WP_137695927.1">
    <property type="nucleotide sequence ID" value="NZ_CP061336.1"/>
</dbReference>
<dbReference type="Gene3D" id="3.40.50.150">
    <property type="entry name" value="Vaccinia Virus protein VP39"/>
    <property type="match status" value="1"/>
</dbReference>
<proteinExistence type="predicted"/>
<protein>
    <submittedName>
        <fullName evidence="1">SAM-dependent methyltransferase</fullName>
    </submittedName>
</protein>
<dbReference type="PIRSF" id="PIRSF018637">
    <property type="entry name" value="TrmK"/>
    <property type="match status" value="1"/>
</dbReference>
<dbReference type="PANTHER" id="PTHR38451:SF1">
    <property type="entry name" value="TRNA (ADENINE(22)-N(1))-METHYLTRANSFERASE"/>
    <property type="match status" value="1"/>
</dbReference>
<dbReference type="InterPro" id="IPR029063">
    <property type="entry name" value="SAM-dependent_MTases_sf"/>
</dbReference>
<sequence>MKLSLKGRLKLLADKVPKCNVAADIGTDHAYIPIYLIQQGICKKAIASDVRIGPVKVAEKNINLYKMSNQIETRLGSGLDTLCENEADTIIIAGMGGTLLSELLEANIKKACAANLLVLQPMNDLDVVRKWLFEHKFDIYDEELAAEGEKVYCVISAKYDGNERQYEEFQLHVGEKLIKKEDPLLLKYCEIKVRQIDRVLGQLEYMEDNSKLQSYYRQLKKDYMNLIEQIRL</sequence>
<evidence type="ECO:0000313" key="1">
    <source>
        <dbReference type="EMBL" id="QNU65421.1"/>
    </source>
</evidence>
<dbReference type="Pfam" id="PF12847">
    <property type="entry name" value="Methyltransf_18"/>
    <property type="match status" value="1"/>
</dbReference>
<accession>A0A4V6EP28</accession>
<dbReference type="SUPFAM" id="SSF53335">
    <property type="entry name" value="S-adenosyl-L-methionine-dependent methyltransferases"/>
    <property type="match status" value="1"/>
</dbReference>
<dbReference type="InterPro" id="IPR006901">
    <property type="entry name" value="TrmK"/>
</dbReference>
<organism evidence="1 2">
    <name type="scientific">Ruminiclostridium herbifermentans</name>
    <dbReference type="NCBI Taxonomy" id="2488810"/>
    <lineage>
        <taxon>Bacteria</taxon>
        <taxon>Bacillati</taxon>
        <taxon>Bacillota</taxon>
        <taxon>Clostridia</taxon>
        <taxon>Eubacteriales</taxon>
        <taxon>Oscillospiraceae</taxon>
        <taxon>Ruminiclostridium</taxon>
    </lineage>
</organism>
<gene>
    <name evidence="1" type="ORF">EHE19_010780</name>
</gene>
<dbReference type="Proteomes" id="UP000306409">
    <property type="component" value="Chromosome"/>
</dbReference>
<dbReference type="GO" id="GO:0160105">
    <property type="term" value="F:tRNA (adenine(22)-N1)-methyltransferase activity"/>
    <property type="evidence" value="ECO:0007669"/>
    <property type="project" value="InterPro"/>
</dbReference>
<dbReference type="PANTHER" id="PTHR38451">
    <property type="entry name" value="TRNA (ADENINE(22)-N(1))-METHYLTRANSFERASE"/>
    <property type="match status" value="1"/>
</dbReference>
<dbReference type="KEGG" id="rher:EHE19_010780"/>
<dbReference type="GO" id="GO:0032259">
    <property type="term" value="P:methylation"/>
    <property type="evidence" value="ECO:0007669"/>
    <property type="project" value="UniProtKB-KW"/>
</dbReference>